<dbReference type="Proteomes" id="UP000243205">
    <property type="component" value="Unassembled WGS sequence"/>
</dbReference>
<evidence type="ECO:0000313" key="3">
    <source>
        <dbReference type="Proteomes" id="UP000243205"/>
    </source>
</evidence>
<dbReference type="EMBL" id="FNAQ01000001">
    <property type="protein sequence ID" value="SDD82743.1"/>
    <property type="molecule type" value="Genomic_DNA"/>
</dbReference>
<proteinExistence type="predicted"/>
<dbReference type="STRING" id="57664.SAMN05661003_101433"/>
<feature type="chain" id="PRO_5017435998" description="LPP20 lipoprotein" evidence="1">
    <location>
        <begin position="27"/>
        <end position="329"/>
    </location>
</feature>
<organism evidence="2 3">
    <name type="scientific">Desulfuromonas thiophila</name>
    <dbReference type="NCBI Taxonomy" id="57664"/>
    <lineage>
        <taxon>Bacteria</taxon>
        <taxon>Pseudomonadati</taxon>
        <taxon>Thermodesulfobacteriota</taxon>
        <taxon>Desulfuromonadia</taxon>
        <taxon>Desulfuromonadales</taxon>
        <taxon>Desulfuromonadaceae</taxon>
        <taxon>Desulfuromonas</taxon>
    </lineage>
</organism>
<accession>A0A1G6XYI8</accession>
<gene>
    <name evidence="2" type="ORF">SAMN05661003_101433</name>
</gene>
<evidence type="ECO:0008006" key="4">
    <source>
        <dbReference type="Google" id="ProtNLM"/>
    </source>
</evidence>
<feature type="signal peptide" evidence="1">
    <location>
        <begin position="1"/>
        <end position="26"/>
    </location>
</feature>
<dbReference type="OrthoDB" id="9813452at2"/>
<keyword evidence="3" id="KW-1185">Reference proteome</keyword>
<dbReference type="AlphaFoldDB" id="A0A1G6XYI8"/>
<keyword evidence="1" id="KW-0732">Signal</keyword>
<evidence type="ECO:0000256" key="1">
    <source>
        <dbReference type="SAM" id="SignalP"/>
    </source>
</evidence>
<protein>
    <recommendedName>
        <fullName evidence="4">LPP20 lipoprotein</fullName>
    </recommendedName>
</protein>
<dbReference type="RefSeq" id="WP_092075776.1">
    <property type="nucleotide sequence ID" value="NZ_FNAQ01000001.1"/>
</dbReference>
<sequence>MNIRLSPLLPVLLLFVALCLPRPVTAEPFSPHIERSAYGWIDWDAGLIYGTGRAYLDNNGQAKTKALGAAQLVAAANIVKQAAGLRLDDRRTLERLGGTFTVQLKAFLRYQEHQRQLVLNSSRPYAEVTLVTPLHGIEGLTAQLLTYLRGKPLEWQKFPLPTPSQGRSEQADAPWLVIDARNLSGSQAVQPGLFPKIASRDGRILYDVNRVYQDALQQRGMARYVHSTADLGQLMAQWDDSAWWQQLSPVATAWAAEPRSKRGRYVVARAEQATGLTRTNLVISASDAQRLQTEDAHNELLRQCRVIIVTAAPIGGIEGRRSQPQPLRF</sequence>
<evidence type="ECO:0000313" key="2">
    <source>
        <dbReference type="EMBL" id="SDD82743.1"/>
    </source>
</evidence>
<reference evidence="3" key="1">
    <citation type="submission" date="2016-10" db="EMBL/GenBank/DDBJ databases">
        <authorList>
            <person name="Varghese N."/>
            <person name="Submissions S."/>
        </authorList>
    </citation>
    <scope>NUCLEOTIDE SEQUENCE [LARGE SCALE GENOMIC DNA]</scope>
    <source>
        <strain evidence="3">DSM 8987</strain>
    </source>
</reference>
<name>A0A1G6XYI8_9BACT</name>